<evidence type="ECO:0000313" key="1">
    <source>
        <dbReference type="EMBL" id="KAF2255288.1"/>
    </source>
</evidence>
<evidence type="ECO:0000313" key="2">
    <source>
        <dbReference type="Proteomes" id="UP000800094"/>
    </source>
</evidence>
<organism evidence="1 2">
    <name type="scientific">Trematosphaeria pertusa</name>
    <dbReference type="NCBI Taxonomy" id="390896"/>
    <lineage>
        <taxon>Eukaryota</taxon>
        <taxon>Fungi</taxon>
        <taxon>Dikarya</taxon>
        <taxon>Ascomycota</taxon>
        <taxon>Pezizomycotina</taxon>
        <taxon>Dothideomycetes</taxon>
        <taxon>Pleosporomycetidae</taxon>
        <taxon>Pleosporales</taxon>
        <taxon>Massarineae</taxon>
        <taxon>Trematosphaeriaceae</taxon>
        <taxon>Trematosphaeria</taxon>
    </lineage>
</organism>
<dbReference type="SUPFAM" id="SSF52540">
    <property type="entry name" value="P-loop containing nucleoside triphosphate hydrolases"/>
    <property type="match status" value="1"/>
</dbReference>
<dbReference type="PANTHER" id="PTHR48419:SF1">
    <property type="entry name" value="SULFOTRANSFERASE DOMAIN-CONTAINING PROTEIN"/>
    <property type="match status" value="1"/>
</dbReference>
<dbReference type="Proteomes" id="UP000800094">
    <property type="component" value="Unassembled WGS sequence"/>
</dbReference>
<protein>
    <submittedName>
        <fullName evidence="1">Uncharacterized protein</fullName>
    </submittedName>
</protein>
<dbReference type="EMBL" id="ML987190">
    <property type="protein sequence ID" value="KAF2255288.1"/>
    <property type="molecule type" value="Genomic_DNA"/>
</dbReference>
<proteinExistence type="predicted"/>
<dbReference type="InterPro" id="IPR027417">
    <property type="entry name" value="P-loop_NTPase"/>
</dbReference>
<reference evidence="1" key="1">
    <citation type="journal article" date="2020" name="Stud. Mycol.">
        <title>101 Dothideomycetes genomes: a test case for predicting lifestyles and emergence of pathogens.</title>
        <authorList>
            <person name="Haridas S."/>
            <person name="Albert R."/>
            <person name="Binder M."/>
            <person name="Bloem J."/>
            <person name="Labutti K."/>
            <person name="Salamov A."/>
            <person name="Andreopoulos B."/>
            <person name="Baker S."/>
            <person name="Barry K."/>
            <person name="Bills G."/>
            <person name="Bluhm B."/>
            <person name="Cannon C."/>
            <person name="Castanera R."/>
            <person name="Culley D."/>
            <person name="Daum C."/>
            <person name="Ezra D."/>
            <person name="Gonzalez J."/>
            <person name="Henrissat B."/>
            <person name="Kuo A."/>
            <person name="Liang C."/>
            <person name="Lipzen A."/>
            <person name="Lutzoni F."/>
            <person name="Magnuson J."/>
            <person name="Mondo S."/>
            <person name="Nolan M."/>
            <person name="Ohm R."/>
            <person name="Pangilinan J."/>
            <person name="Park H.-J."/>
            <person name="Ramirez L."/>
            <person name="Alfaro M."/>
            <person name="Sun H."/>
            <person name="Tritt A."/>
            <person name="Yoshinaga Y."/>
            <person name="Zwiers L.-H."/>
            <person name="Turgeon B."/>
            <person name="Goodwin S."/>
            <person name="Spatafora J."/>
            <person name="Crous P."/>
            <person name="Grigoriev I."/>
        </authorList>
    </citation>
    <scope>NUCLEOTIDE SEQUENCE</scope>
    <source>
        <strain evidence="1">CBS 122368</strain>
    </source>
</reference>
<gene>
    <name evidence="1" type="ORF">BU26DRAFT_515020</name>
</gene>
<dbReference type="RefSeq" id="XP_033690292.1">
    <property type="nucleotide sequence ID" value="XM_033827966.1"/>
</dbReference>
<dbReference type="InterPro" id="IPR053226">
    <property type="entry name" value="Pyrrolopyrazine_biosynth_F"/>
</dbReference>
<dbReference type="GeneID" id="54581296"/>
<dbReference type="AlphaFoldDB" id="A0A6A6IYA1"/>
<keyword evidence="2" id="KW-1185">Reference proteome</keyword>
<sequence length="354" mass="40265">MPSVTEQPKAPGQASHIVYTIPRTASHLFMQLLNLPAQPSVLRREDGIDGYHFLETLVHRFKNGLAGKPLKDWTAEEQKLMRDAFQAGFEDWLRLMKSAEGMGKRTFTKEHVNWLVDPIAEGRASGEMRQGIESFAASFPEGSEHSQTHTKANPLVMPDEFVLKMLKPTFLIRHPALAFASLFRAAVGGEGSDDLRLEEVLDGEEKHKWECTYHWSIAVYNFYIQHPEFDRKTCVDGIQYPIVIDAGDLNNEPLIKKYAKAVGLDEDLVRFEWQPTPDEEIEKVPVLQRKMKKTILESKGVETGRLGKDGGPDMEKLKEGWRKEFGDAVSARLEKLVEDNLGMYEELRSKRLTV</sequence>
<accession>A0A6A6IYA1</accession>
<dbReference type="OrthoDB" id="3650366at2759"/>
<name>A0A6A6IYA1_9PLEO</name>
<dbReference type="PANTHER" id="PTHR48419">
    <property type="entry name" value="SULFOTRANSFERASE DOMAIN-CONTAINING PROTEIN"/>
    <property type="match status" value="1"/>
</dbReference>